<dbReference type="InterPro" id="IPR011460">
    <property type="entry name" value="Lcl_C"/>
</dbReference>
<dbReference type="AlphaFoldDB" id="A0A1V8M1K3"/>
<name>A0A1V8M1K3_9GAMM</name>
<gene>
    <name evidence="2" type="ORF">AU255_18385</name>
</gene>
<dbReference type="RefSeq" id="WP_080524376.1">
    <property type="nucleotide sequence ID" value="NZ_LPUF01000004.1"/>
</dbReference>
<feature type="domain" description="Lcl C-terminal" evidence="1">
    <location>
        <begin position="20"/>
        <end position="96"/>
    </location>
</feature>
<evidence type="ECO:0000259" key="1">
    <source>
        <dbReference type="Pfam" id="PF07603"/>
    </source>
</evidence>
<comment type="caution">
    <text evidence="2">The sequence shown here is derived from an EMBL/GenBank/DDBJ whole genome shotgun (WGS) entry which is preliminary data.</text>
</comment>
<sequence>MKHMILIIIGLVLVFDVNAAELANNYRFGGYLDWFLPSLNELTLLYYQRGLVGNFKSENYWSSTEYNNFYAWIQSFGIGGQSTRTKNTIFRIRAIRAF</sequence>
<keyword evidence="3" id="KW-1185">Reference proteome</keyword>
<dbReference type="Proteomes" id="UP000191980">
    <property type="component" value="Unassembled WGS sequence"/>
</dbReference>
<reference evidence="2 3" key="1">
    <citation type="submission" date="2015-12" db="EMBL/GenBank/DDBJ databases">
        <authorList>
            <person name="Shamseldin A."/>
            <person name="Moawad H."/>
            <person name="Abd El-Rahim W.M."/>
            <person name="Sadowsky M.J."/>
        </authorList>
    </citation>
    <scope>NUCLEOTIDE SEQUENCE [LARGE SCALE GENOMIC DNA]</scope>
    <source>
        <strain evidence="2 3">WF1</strain>
    </source>
</reference>
<proteinExistence type="predicted"/>
<dbReference type="Pfam" id="PF07603">
    <property type="entry name" value="Lcl_C"/>
    <property type="match status" value="1"/>
</dbReference>
<dbReference type="EMBL" id="LPUF01000004">
    <property type="protein sequence ID" value="OQK15437.1"/>
    <property type="molecule type" value="Genomic_DNA"/>
</dbReference>
<organism evidence="2 3">
    <name type="scientific">Methyloprofundus sedimenti</name>
    <dbReference type="NCBI Taxonomy" id="1420851"/>
    <lineage>
        <taxon>Bacteria</taxon>
        <taxon>Pseudomonadati</taxon>
        <taxon>Pseudomonadota</taxon>
        <taxon>Gammaproteobacteria</taxon>
        <taxon>Methylococcales</taxon>
        <taxon>Methylococcaceae</taxon>
        <taxon>Methyloprofundus</taxon>
    </lineage>
</organism>
<protein>
    <recommendedName>
        <fullName evidence="1">Lcl C-terminal domain-containing protein</fullName>
    </recommendedName>
</protein>
<evidence type="ECO:0000313" key="3">
    <source>
        <dbReference type="Proteomes" id="UP000191980"/>
    </source>
</evidence>
<dbReference type="OrthoDB" id="5573519at2"/>
<dbReference type="STRING" id="1420851.AU255_18385"/>
<accession>A0A1V8M1K3</accession>
<evidence type="ECO:0000313" key="2">
    <source>
        <dbReference type="EMBL" id="OQK15437.1"/>
    </source>
</evidence>